<name>A0A3D8TVY2_9LIST</name>
<sequence length="222" mass="24938">MKKGIMVAILVPSLVLSLAGCGGESANKKVESKEKPAVAHKKPKKEKEISFALADFKQVIEKASAEFVYLDNMAGNIGYNIQADMNSDTYGFVQELSNEFLDKRYVTIHKVSTEGMQELNNLGVDPDLLKDYKEAYQYVLDTVQKQRAIILTLDGTNGKEVRTQLDQAFDQPTYIENSQKLTLLEIEMAVKAGYKREEAREAVQEVKEKVMKEYGDPTDLES</sequence>
<comment type="caution">
    <text evidence="2">The sequence shown here is derived from an EMBL/GenBank/DDBJ whole genome shotgun (WGS) entry which is preliminary data.</text>
</comment>
<dbReference type="EMBL" id="LARY01000001">
    <property type="protein sequence ID" value="RDX02094.1"/>
    <property type="molecule type" value="Genomic_DNA"/>
</dbReference>
<dbReference type="AlphaFoldDB" id="A0A3D8TVY2"/>
<evidence type="ECO:0000256" key="1">
    <source>
        <dbReference type="SAM" id="SignalP"/>
    </source>
</evidence>
<gene>
    <name evidence="2" type="ORF">UR08_00725</name>
</gene>
<dbReference type="RefSeq" id="WP_115751763.1">
    <property type="nucleotide sequence ID" value="NZ_LARY01000001.1"/>
</dbReference>
<protein>
    <recommendedName>
        <fullName evidence="4">Lipoprotein</fullName>
    </recommendedName>
</protein>
<dbReference type="Proteomes" id="UP000257055">
    <property type="component" value="Unassembled WGS sequence"/>
</dbReference>
<evidence type="ECO:0008006" key="4">
    <source>
        <dbReference type="Google" id="ProtNLM"/>
    </source>
</evidence>
<keyword evidence="1" id="KW-0732">Signal</keyword>
<reference evidence="3" key="1">
    <citation type="submission" date="2015-04" db="EMBL/GenBank/DDBJ databases">
        <authorList>
            <person name="Schardt J."/>
            <person name="Mueller-Herbst S."/>
            <person name="Scherer S."/>
            <person name="Huptas C."/>
        </authorList>
    </citation>
    <scope>NUCLEOTIDE SEQUENCE [LARGE SCALE GENOMIC DNA]</scope>
    <source>
        <strain evidence="3">Kiel-L1</strain>
    </source>
</reference>
<organism evidence="2 3">
    <name type="scientific">Listeria kieliensis</name>
    <dbReference type="NCBI Taxonomy" id="1621700"/>
    <lineage>
        <taxon>Bacteria</taxon>
        <taxon>Bacillati</taxon>
        <taxon>Bacillota</taxon>
        <taxon>Bacilli</taxon>
        <taxon>Bacillales</taxon>
        <taxon>Listeriaceae</taxon>
        <taxon>Listeria</taxon>
    </lineage>
</organism>
<keyword evidence="3" id="KW-1185">Reference proteome</keyword>
<dbReference type="PROSITE" id="PS51257">
    <property type="entry name" value="PROKAR_LIPOPROTEIN"/>
    <property type="match status" value="1"/>
</dbReference>
<proteinExistence type="predicted"/>
<evidence type="ECO:0000313" key="3">
    <source>
        <dbReference type="Proteomes" id="UP000257055"/>
    </source>
</evidence>
<evidence type="ECO:0000313" key="2">
    <source>
        <dbReference type="EMBL" id="RDX02094.1"/>
    </source>
</evidence>
<feature type="signal peptide" evidence="1">
    <location>
        <begin position="1"/>
        <end position="22"/>
    </location>
</feature>
<feature type="chain" id="PRO_5039056953" description="Lipoprotein" evidence="1">
    <location>
        <begin position="23"/>
        <end position="222"/>
    </location>
</feature>
<accession>A0A3D8TVY2</accession>